<feature type="active site" evidence="5">
    <location>
        <position position="300"/>
    </location>
</feature>
<organism evidence="8 9">
    <name type="scientific">Tothia fuscella</name>
    <dbReference type="NCBI Taxonomy" id="1048955"/>
    <lineage>
        <taxon>Eukaryota</taxon>
        <taxon>Fungi</taxon>
        <taxon>Dikarya</taxon>
        <taxon>Ascomycota</taxon>
        <taxon>Pezizomycotina</taxon>
        <taxon>Dothideomycetes</taxon>
        <taxon>Pleosporomycetidae</taxon>
        <taxon>Venturiales</taxon>
        <taxon>Cylindrosympodiaceae</taxon>
        <taxon>Tothia</taxon>
    </lineage>
</organism>
<proteinExistence type="inferred from homology"/>
<evidence type="ECO:0000313" key="8">
    <source>
        <dbReference type="EMBL" id="KAF2427799.1"/>
    </source>
</evidence>
<dbReference type="PANTHER" id="PTHR47966">
    <property type="entry name" value="BETA-SITE APP-CLEAVING ENZYME, ISOFORM A-RELATED"/>
    <property type="match status" value="1"/>
</dbReference>
<dbReference type="Proteomes" id="UP000800235">
    <property type="component" value="Unassembled WGS sequence"/>
</dbReference>
<dbReference type="CDD" id="cd06097">
    <property type="entry name" value="Aspergillopepsin_like"/>
    <property type="match status" value="1"/>
</dbReference>
<dbReference type="GO" id="GO:0006508">
    <property type="term" value="P:proteolysis"/>
    <property type="evidence" value="ECO:0007669"/>
    <property type="project" value="UniProtKB-KW"/>
</dbReference>
<keyword evidence="2 8" id="KW-0645">Protease</keyword>
<name>A0A9P4TVM0_9PEZI</name>
<comment type="similarity">
    <text evidence="1">Belongs to the peptidase A1 family.</text>
</comment>
<dbReference type="OrthoDB" id="2747330at2759"/>
<comment type="caution">
    <text evidence="8">The sequence shown here is derived from an EMBL/GenBank/DDBJ whole genome shotgun (WGS) entry which is preliminary data.</text>
</comment>
<dbReference type="Pfam" id="PF00026">
    <property type="entry name" value="Asp"/>
    <property type="match status" value="1"/>
</dbReference>
<evidence type="ECO:0000256" key="5">
    <source>
        <dbReference type="PIRSR" id="PIRSR601461-1"/>
    </source>
</evidence>
<protein>
    <submittedName>
        <fullName evidence="8">Acid protease</fullName>
    </submittedName>
</protein>
<dbReference type="PANTHER" id="PTHR47966:SF2">
    <property type="entry name" value="ASPERGILLOPEPSIN-1-RELATED"/>
    <property type="match status" value="1"/>
</dbReference>
<evidence type="ECO:0000256" key="3">
    <source>
        <dbReference type="ARBA" id="ARBA00022750"/>
    </source>
</evidence>
<feature type="signal peptide" evidence="6">
    <location>
        <begin position="1"/>
        <end position="19"/>
    </location>
</feature>
<dbReference type="GO" id="GO:0004190">
    <property type="term" value="F:aspartic-type endopeptidase activity"/>
    <property type="evidence" value="ECO:0007669"/>
    <property type="project" value="UniProtKB-KW"/>
</dbReference>
<keyword evidence="3" id="KW-0064">Aspartyl protease</keyword>
<dbReference type="Gene3D" id="2.40.70.10">
    <property type="entry name" value="Acid Proteases"/>
    <property type="match status" value="2"/>
</dbReference>
<dbReference type="InterPro" id="IPR034163">
    <property type="entry name" value="Aspergillopepsin-like_cat_dom"/>
</dbReference>
<dbReference type="PRINTS" id="PR00792">
    <property type="entry name" value="PEPSIN"/>
</dbReference>
<keyword evidence="6" id="KW-0732">Signal</keyword>
<keyword evidence="9" id="KW-1185">Reference proteome</keyword>
<sequence length="417" mass="45071">MFYSYSLVGASLLWNLATSNPINVIDQVASGQTFSLEQVEVERTIPWSAPHEVARTYWKYGVEPPEGIQTAVRHIDLANADGPGTSTVPVIPFKGDTEYLLKVQVGNHNLTLDPDTGSADLWVFSNLMPASQRSGRPAQRVYEVAGSGGKKLDGHSWQIRYGDGSGASGQVYMDKVTIGSLTVQNQAIEAASTVSGTFSRDPNNDGLLGLAFSKLNTIKPTRQKTWFDNIAPKLKAPLFTVAMKRRAPGTYDFGFVDPAKHKGEIIYTNVGGARGFWDFPVTGFIIAGQTITKNVAAVADTGSSLWYLPGDIVKAYYSDPAIAKSVTKSVQGMYSISNCKGDTKLPDITVLFAGKKLTIPGINVNYQPYGPNSCFGGIQEAKGNMPMIFGDVFLKNLFVVHEMLPGKQPRLGFALAA</sequence>
<dbReference type="InterPro" id="IPR021109">
    <property type="entry name" value="Peptidase_aspartic_dom_sf"/>
</dbReference>
<feature type="domain" description="Peptidase A1" evidence="7">
    <location>
        <begin position="99"/>
        <end position="414"/>
    </location>
</feature>
<feature type="active site" evidence="5">
    <location>
        <position position="115"/>
    </location>
</feature>
<evidence type="ECO:0000256" key="6">
    <source>
        <dbReference type="SAM" id="SignalP"/>
    </source>
</evidence>
<reference evidence="8" key="1">
    <citation type="journal article" date="2020" name="Stud. Mycol.">
        <title>101 Dothideomycetes genomes: a test case for predicting lifestyles and emergence of pathogens.</title>
        <authorList>
            <person name="Haridas S."/>
            <person name="Albert R."/>
            <person name="Binder M."/>
            <person name="Bloem J."/>
            <person name="Labutti K."/>
            <person name="Salamov A."/>
            <person name="Andreopoulos B."/>
            <person name="Baker S."/>
            <person name="Barry K."/>
            <person name="Bills G."/>
            <person name="Bluhm B."/>
            <person name="Cannon C."/>
            <person name="Castanera R."/>
            <person name="Culley D."/>
            <person name="Daum C."/>
            <person name="Ezra D."/>
            <person name="Gonzalez J."/>
            <person name="Henrissat B."/>
            <person name="Kuo A."/>
            <person name="Liang C."/>
            <person name="Lipzen A."/>
            <person name="Lutzoni F."/>
            <person name="Magnuson J."/>
            <person name="Mondo S."/>
            <person name="Nolan M."/>
            <person name="Ohm R."/>
            <person name="Pangilinan J."/>
            <person name="Park H.-J."/>
            <person name="Ramirez L."/>
            <person name="Alfaro M."/>
            <person name="Sun H."/>
            <person name="Tritt A."/>
            <person name="Yoshinaga Y."/>
            <person name="Zwiers L.-H."/>
            <person name="Turgeon B."/>
            <person name="Goodwin S."/>
            <person name="Spatafora J."/>
            <person name="Crous P."/>
            <person name="Grigoriev I."/>
        </authorList>
    </citation>
    <scope>NUCLEOTIDE SEQUENCE</scope>
    <source>
        <strain evidence="8">CBS 130266</strain>
    </source>
</reference>
<evidence type="ECO:0000313" key="9">
    <source>
        <dbReference type="Proteomes" id="UP000800235"/>
    </source>
</evidence>
<dbReference type="EMBL" id="MU007057">
    <property type="protein sequence ID" value="KAF2427799.1"/>
    <property type="molecule type" value="Genomic_DNA"/>
</dbReference>
<dbReference type="InterPro" id="IPR033121">
    <property type="entry name" value="PEPTIDASE_A1"/>
</dbReference>
<evidence type="ECO:0000256" key="2">
    <source>
        <dbReference type="ARBA" id="ARBA00022670"/>
    </source>
</evidence>
<dbReference type="PROSITE" id="PS51767">
    <property type="entry name" value="PEPTIDASE_A1"/>
    <property type="match status" value="1"/>
</dbReference>
<dbReference type="AlphaFoldDB" id="A0A9P4TVM0"/>
<dbReference type="SUPFAM" id="SSF50630">
    <property type="entry name" value="Acid proteases"/>
    <property type="match status" value="1"/>
</dbReference>
<evidence type="ECO:0000256" key="1">
    <source>
        <dbReference type="ARBA" id="ARBA00007447"/>
    </source>
</evidence>
<keyword evidence="4" id="KW-0378">Hydrolase</keyword>
<dbReference type="FunFam" id="2.40.70.10:FF:000026">
    <property type="entry name" value="Endothiapepsin"/>
    <property type="match status" value="1"/>
</dbReference>
<accession>A0A9P4TVM0</accession>
<feature type="chain" id="PRO_5040133320" evidence="6">
    <location>
        <begin position="20"/>
        <end position="417"/>
    </location>
</feature>
<dbReference type="InterPro" id="IPR001461">
    <property type="entry name" value="Aspartic_peptidase_A1"/>
</dbReference>
<gene>
    <name evidence="8" type="ORF">EJ08DRAFT_592479</name>
</gene>
<evidence type="ECO:0000259" key="7">
    <source>
        <dbReference type="PROSITE" id="PS51767"/>
    </source>
</evidence>
<evidence type="ECO:0000256" key="4">
    <source>
        <dbReference type="ARBA" id="ARBA00022801"/>
    </source>
</evidence>